<dbReference type="AlphaFoldDB" id="A0A4T0JUP1"/>
<comment type="caution">
    <text evidence="1">The sequence shown here is derived from an EMBL/GenBank/DDBJ whole genome shotgun (WGS) entry which is preliminary data.</text>
</comment>
<name>A0A4T0JUP1_WALIC</name>
<evidence type="ECO:0000313" key="1">
    <source>
        <dbReference type="EMBL" id="TIB37650.1"/>
    </source>
</evidence>
<sequence length="235" mass="27061">MDWLHFRLESDVWIACREWHTSFLLFWEDSVLELVHLEDRRDNVVAAVISLDILTSFQYPYAVLGYDIPVLDSVVWVYELAWAKYSIREDRVPRLALYCQMYLWKSTNYAARNYLPHDGCGSKSSRTATTMLPKSVVESAKQAQLNTLKSASAHKLPLLLSKLPHGVGGTRVAQHRWKGVSDEDTFWTVTRCKLRGGGHGSVYGRLTWKGKTVSKQPDELIRGASKYNWRFIEQH</sequence>
<dbReference type="Proteomes" id="UP000310689">
    <property type="component" value="Unassembled WGS sequence"/>
</dbReference>
<dbReference type="GO" id="GO:0003735">
    <property type="term" value="F:structural constituent of ribosome"/>
    <property type="evidence" value="ECO:0007669"/>
    <property type="project" value="InterPro"/>
</dbReference>
<organism evidence="1 2">
    <name type="scientific">Wallemia ichthyophaga</name>
    <dbReference type="NCBI Taxonomy" id="245174"/>
    <lineage>
        <taxon>Eukaryota</taxon>
        <taxon>Fungi</taxon>
        <taxon>Dikarya</taxon>
        <taxon>Basidiomycota</taxon>
        <taxon>Wallemiomycotina</taxon>
        <taxon>Wallemiomycetes</taxon>
        <taxon>Wallemiales</taxon>
        <taxon>Wallemiaceae</taxon>
        <taxon>Wallemia</taxon>
    </lineage>
</organism>
<dbReference type="EMBL" id="SPOI01000093">
    <property type="protein sequence ID" value="TIB37650.1"/>
    <property type="molecule type" value="Genomic_DNA"/>
</dbReference>
<gene>
    <name evidence="1" type="ORF">E3P86_02079</name>
</gene>
<dbReference type="GO" id="GO:0005739">
    <property type="term" value="C:mitochondrion"/>
    <property type="evidence" value="ECO:0007669"/>
    <property type="project" value="InterPro"/>
</dbReference>
<accession>A0A4T0JUP1</accession>
<dbReference type="Pfam" id="PF16053">
    <property type="entry name" value="MRP-S34"/>
    <property type="match status" value="1"/>
</dbReference>
<reference evidence="1 2" key="1">
    <citation type="submission" date="2019-03" db="EMBL/GenBank/DDBJ databases">
        <title>Sequencing 23 genomes of Wallemia ichthyophaga.</title>
        <authorList>
            <person name="Gostincar C."/>
        </authorList>
    </citation>
    <scope>NUCLEOTIDE SEQUENCE [LARGE SCALE GENOMIC DNA]</scope>
    <source>
        <strain evidence="1 2">EXF-6200</strain>
    </source>
</reference>
<dbReference type="InterPro" id="IPR032053">
    <property type="entry name" value="Ribosomal_mS34"/>
</dbReference>
<protein>
    <submittedName>
        <fullName evidence="1">Uncharacterized protein</fullName>
    </submittedName>
</protein>
<proteinExistence type="predicted"/>
<evidence type="ECO:0000313" key="2">
    <source>
        <dbReference type="Proteomes" id="UP000310689"/>
    </source>
</evidence>